<evidence type="ECO:0000313" key="4">
    <source>
        <dbReference type="Proteomes" id="UP000321261"/>
    </source>
</evidence>
<keyword evidence="2" id="KW-0732">Signal</keyword>
<dbReference type="Pfam" id="PF03401">
    <property type="entry name" value="TctC"/>
    <property type="match status" value="1"/>
</dbReference>
<dbReference type="OrthoDB" id="9780943at2"/>
<comment type="similarity">
    <text evidence="1">Belongs to the UPF0065 (bug) family.</text>
</comment>
<dbReference type="AlphaFoldDB" id="A0A561SJN6"/>
<keyword evidence="4" id="KW-1185">Reference proteome</keyword>
<keyword evidence="3" id="KW-0675">Receptor</keyword>
<comment type="caution">
    <text evidence="3">The sequence shown here is derived from an EMBL/GenBank/DDBJ whole genome shotgun (WGS) entry which is preliminary data.</text>
</comment>
<dbReference type="Gene3D" id="3.40.190.10">
    <property type="entry name" value="Periplasmic binding protein-like II"/>
    <property type="match status" value="1"/>
</dbReference>
<feature type="chain" id="PRO_5038712064" evidence="2">
    <location>
        <begin position="20"/>
        <end position="347"/>
    </location>
</feature>
<name>A0A561SJN6_9PSEU</name>
<protein>
    <submittedName>
        <fullName evidence="3">Tripartite-type tricarboxylate transporter receptor subunit TctC</fullName>
    </submittedName>
</protein>
<dbReference type="PROSITE" id="PS51257">
    <property type="entry name" value="PROKAR_LIPOPROTEIN"/>
    <property type="match status" value="1"/>
</dbReference>
<dbReference type="InterPro" id="IPR042100">
    <property type="entry name" value="Bug_dom1"/>
</dbReference>
<dbReference type="Proteomes" id="UP000321261">
    <property type="component" value="Unassembled WGS sequence"/>
</dbReference>
<evidence type="ECO:0000256" key="2">
    <source>
        <dbReference type="SAM" id="SignalP"/>
    </source>
</evidence>
<dbReference type="PANTHER" id="PTHR42928:SF5">
    <property type="entry name" value="BLR1237 PROTEIN"/>
    <property type="match status" value="1"/>
</dbReference>
<dbReference type="Gene3D" id="3.40.190.150">
    <property type="entry name" value="Bordetella uptake gene, domain 1"/>
    <property type="match status" value="1"/>
</dbReference>
<accession>A0A561SJN6</accession>
<evidence type="ECO:0000256" key="1">
    <source>
        <dbReference type="ARBA" id="ARBA00006987"/>
    </source>
</evidence>
<evidence type="ECO:0000313" key="3">
    <source>
        <dbReference type="EMBL" id="TWF75108.1"/>
    </source>
</evidence>
<sequence length="347" mass="35441">MARTTASHRSLAAAVASLACVTGCTIGSPAATGGGGGCAALEGETITLVVPFSPGGGFDTAARIVADPLGEQLNAQVIVENRPGAGGLLAINRLVNGPADGTQIAIMNGTGASASVLGEAEGADFALTDLAYIGRVATENTVLVRAPEGVHRTWEEVRAAGDFRFGSTGPGGADYATATILIEVFELDARIVTGFPGQSEAQLALLQGDIHGLTGPVDDRRAAIEAGELVPVLSVTRERTEIAPDAPAVGEMALGPDQAVLLESLLTLNELGRPLVAPAGIAPDTLTCLREAFTRAATDPEVVARAEQQRRTIGYASGADLEAVVARIGGVPAQFRQLLRDAYRTAS</sequence>
<organism evidence="3 4">
    <name type="scientific">Pseudonocardia hierapolitana</name>
    <dbReference type="NCBI Taxonomy" id="1128676"/>
    <lineage>
        <taxon>Bacteria</taxon>
        <taxon>Bacillati</taxon>
        <taxon>Actinomycetota</taxon>
        <taxon>Actinomycetes</taxon>
        <taxon>Pseudonocardiales</taxon>
        <taxon>Pseudonocardiaceae</taxon>
        <taxon>Pseudonocardia</taxon>
    </lineage>
</organism>
<dbReference type="PANTHER" id="PTHR42928">
    <property type="entry name" value="TRICARBOXYLATE-BINDING PROTEIN"/>
    <property type="match status" value="1"/>
</dbReference>
<gene>
    <name evidence="3" type="ORF">FHX44_11992</name>
</gene>
<dbReference type="InterPro" id="IPR005064">
    <property type="entry name" value="BUG"/>
</dbReference>
<proteinExistence type="inferred from homology"/>
<dbReference type="EMBL" id="VIWU01000001">
    <property type="protein sequence ID" value="TWF75108.1"/>
    <property type="molecule type" value="Genomic_DNA"/>
</dbReference>
<feature type="signal peptide" evidence="2">
    <location>
        <begin position="1"/>
        <end position="19"/>
    </location>
</feature>
<reference evidence="3 4" key="1">
    <citation type="submission" date="2019-06" db="EMBL/GenBank/DDBJ databases">
        <title>Sequencing the genomes of 1000 actinobacteria strains.</title>
        <authorList>
            <person name="Klenk H.-P."/>
        </authorList>
    </citation>
    <scope>NUCLEOTIDE SEQUENCE [LARGE SCALE GENOMIC DNA]</scope>
    <source>
        <strain evidence="3 4">DSM 45671</strain>
    </source>
</reference>